<evidence type="ECO:0000256" key="4">
    <source>
        <dbReference type="ARBA" id="ARBA00022679"/>
    </source>
</evidence>
<dbReference type="PANTHER" id="PTHR11214:SF334">
    <property type="entry name" value="HEXOSYLTRANSFERASE"/>
    <property type="match status" value="1"/>
</dbReference>
<name>A0A164ZUZ2_9CRUS</name>
<keyword evidence="13" id="KW-1185">Reference proteome</keyword>
<comment type="subcellular location">
    <subcellularLocation>
        <location evidence="1 10">Golgi apparatus membrane</location>
        <topology evidence="1 10">Single-pass type II membrane protein</topology>
    </subcellularLocation>
</comment>
<dbReference type="Gene3D" id="3.90.550.50">
    <property type="match status" value="1"/>
</dbReference>
<evidence type="ECO:0000313" key="13">
    <source>
        <dbReference type="Proteomes" id="UP000076858"/>
    </source>
</evidence>
<dbReference type="GO" id="GO:0000139">
    <property type="term" value="C:Golgi membrane"/>
    <property type="evidence" value="ECO:0007669"/>
    <property type="project" value="UniProtKB-SubCell"/>
</dbReference>
<keyword evidence="9" id="KW-0472">Membrane</keyword>
<keyword evidence="11" id="KW-0175">Coiled coil</keyword>
<accession>A0A164ZUZ2</accession>
<evidence type="ECO:0000256" key="7">
    <source>
        <dbReference type="ARBA" id="ARBA00022989"/>
    </source>
</evidence>
<dbReference type="STRING" id="35525.A0A164ZUZ2"/>
<dbReference type="FunFam" id="3.90.550.50:FF:000072">
    <property type="entry name" value="Hexosyltransferase"/>
    <property type="match status" value="1"/>
</dbReference>
<feature type="coiled-coil region" evidence="11">
    <location>
        <begin position="56"/>
        <end position="90"/>
    </location>
</feature>
<reference evidence="12 13" key="1">
    <citation type="submission" date="2016-03" db="EMBL/GenBank/DDBJ databases">
        <title>EvidentialGene: Evidence-directed Construction of Genes on Genomes.</title>
        <authorList>
            <person name="Gilbert D.G."/>
            <person name="Choi J.-H."/>
            <person name="Mockaitis K."/>
            <person name="Colbourne J."/>
            <person name="Pfrender M."/>
        </authorList>
    </citation>
    <scope>NUCLEOTIDE SEQUENCE [LARGE SCALE GENOMIC DNA]</scope>
    <source>
        <strain evidence="12 13">Xinb3</strain>
        <tissue evidence="12">Complete organism</tissue>
    </source>
</reference>
<evidence type="ECO:0000256" key="1">
    <source>
        <dbReference type="ARBA" id="ARBA00004323"/>
    </source>
</evidence>
<comment type="similarity">
    <text evidence="2 10">Belongs to the glycosyltransferase 31 family.</text>
</comment>
<keyword evidence="5" id="KW-0812">Transmembrane</keyword>
<dbReference type="PANTHER" id="PTHR11214">
    <property type="entry name" value="BETA-1,3-N-ACETYLGLUCOSAMINYLTRANSFERASE"/>
    <property type="match status" value="1"/>
</dbReference>
<evidence type="ECO:0000256" key="8">
    <source>
        <dbReference type="ARBA" id="ARBA00023034"/>
    </source>
</evidence>
<dbReference type="GO" id="GO:0016758">
    <property type="term" value="F:hexosyltransferase activity"/>
    <property type="evidence" value="ECO:0007669"/>
    <property type="project" value="InterPro"/>
</dbReference>
<evidence type="ECO:0000256" key="2">
    <source>
        <dbReference type="ARBA" id="ARBA00008661"/>
    </source>
</evidence>
<keyword evidence="4 12" id="KW-0808">Transferase</keyword>
<sequence length="469" mass="52906">MAMVRWLASKLANKASSGLLLLTVTAAYLIFLMNGTNEHEQGHLQLLETGKEPQVNQTAESNVKTITRAKQILEANLIECRNEREKLELCQRQHYTPVGLSVDEHNIVKHVREYMHSQRVFFEYVTAILRDTPYPGIENYTRYSVARLGLMPIDGVEPLVPEFGVVVNDVTSFRYPISIPPCQEGNRSVFIAIISAPGNFNKREMIRQTWLDHLQNVHEEGLLRVAGYGFIIGLTENNETQRAIEEESHLNGDIIQIGMSDFYRNLSLKVAGLLNWLNANCFKVEFVLKVDDDVYVNVRNLAHFLEAHHQSNQSIFGSGAGNLFPARWGQWNITVEEWPWSQYPAYFFGPAVLMPGNTILPLLAACQTTPMMPFDDVYITGMCTEKAGITVLKSFNSTSVLAMGLPGIPTACHVHHYIAWTTVSGNHMNNSHAATNDFYRNETQCILADESSGTNRTIDPTEFVHFDFH</sequence>
<keyword evidence="3 10" id="KW-0328">Glycosyltransferase</keyword>
<dbReference type="Proteomes" id="UP000076858">
    <property type="component" value="Unassembled WGS sequence"/>
</dbReference>
<dbReference type="InterPro" id="IPR002659">
    <property type="entry name" value="Glyco_trans_31"/>
</dbReference>
<dbReference type="GO" id="GO:0006493">
    <property type="term" value="P:protein O-linked glycosylation"/>
    <property type="evidence" value="ECO:0007669"/>
    <property type="project" value="TreeGrafter"/>
</dbReference>
<keyword evidence="7" id="KW-1133">Transmembrane helix</keyword>
<evidence type="ECO:0000256" key="10">
    <source>
        <dbReference type="RuleBase" id="RU363063"/>
    </source>
</evidence>
<evidence type="ECO:0000256" key="5">
    <source>
        <dbReference type="ARBA" id="ARBA00022692"/>
    </source>
</evidence>
<dbReference type="EMBL" id="LRGB01000687">
    <property type="protein sequence ID" value="KZS16805.1"/>
    <property type="molecule type" value="Genomic_DNA"/>
</dbReference>
<keyword evidence="6" id="KW-0735">Signal-anchor</keyword>
<dbReference type="AlphaFoldDB" id="A0A164ZUZ2"/>
<proteinExistence type="inferred from homology"/>
<evidence type="ECO:0000256" key="3">
    <source>
        <dbReference type="ARBA" id="ARBA00022676"/>
    </source>
</evidence>
<organism evidence="12 13">
    <name type="scientific">Daphnia magna</name>
    <dbReference type="NCBI Taxonomy" id="35525"/>
    <lineage>
        <taxon>Eukaryota</taxon>
        <taxon>Metazoa</taxon>
        <taxon>Ecdysozoa</taxon>
        <taxon>Arthropoda</taxon>
        <taxon>Crustacea</taxon>
        <taxon>Branchiopoda</taxon>
        <taxon>Diplostraca</taxon>
        <taxon>Cladocera</taxon>
        <taxon>Anomopoda</taxon>
        <taxon>Daphniidae</taxon>
        <taxon>Daphnia</taxon>
    </lineage>
</organism>
<evidence type="ECO:0000313" key="12">
    <source>
        <dbReference type="EMBL" id="KZS16805.1"/>
    </source>
</evidence>
<dbReference type="EC" id="2.4.1.-" evidence="10"/>
<evidence type="ECO:0000256" key="11">
    <source>
        <dbReference type="SAM" id="Coils"/>
    </source>
</evidence>
<dbReference type="Pfam" id="PF01762">
    <property type="entry name" value="Galactosyl_T"/>
    <property type="match status" value="1"/>
</dbReference>
<comment type="caution">
    <text evidence="12">The sequence shown here is derived from an EMBL/GenBank/DDBJ whole genome shotgun (WGS) entry which is preliminary data.</text>
</comment>
<keyword evidence="8 10" id="KW-0333">Golgi apparatus</keyword>
<dbReference type="OrthoDB" id="6354325at2759"/>
<evidence type="ECO:0000256" key="9">
    <source>
        <dbReference type="ARBA" id="ARBA00023136"/>
    </source>
</evidence>
<evidence type="ECO:0000256" key="6">
    <source>
        <dbReference type="ARBA" id="ARBA00022968"/>
    </source>
</evidence>
<protein>
    <recommendedName>
        <fullName evidence="10">Hexosyltransferase</fullName>
        <ecNumber evidence="10">2.4.1.-</ecNumber>
    </recommendedName>
</protein>
<gene>
    <name evidence="12" type="ORF">APZ42_017411</name>
</gene>